<organism evidence="1">
    <name type="scientific">hot springs metagenome</name>
    <dbReference type="NCBI Taxonomy" id="433727"/>
    <lineage>
        <taxon>unclassified sequences</taxon>
        <taxon>metagenomes</taxon>
        <taxon>ecological metagenomes</taxon>
    </lineage>
</organism>
<proteinExistence type="predicted"/>
<protein>
    <submittedName>
        <fullName evidence="1">Uncharacterized protein</fullName>
    </submittedName>
</protein>
<accession>A0A5J4L2H4</accession>
<gene>
    <name evidence="1" type="ORF">A45J_0752</name>
</gene>
<dbReference type="AlphaFoldDB" id="A0A5J4L2H4"/>
<dbReference type="Gene3D" id="2.20.28.160">
    <property type="match status" value="1"/>
</dbReference>
<comment type="caution">
    <text evidence="1">The sequence shown here is derived from an EMBL/GenBank/DDBJ whole genome shotgun (WGS) entry which is preliminary data.</text>
</comment>
<sequence length="48" mass="5784">MLYYCPILLSIFSHYRRCPRCKRAQHFKGKKKGDTVHCKKCGHEFVLR</sequence>
<name>A0A5J4L2H4_9ZZZZ</name>
<evidence type="ECO:0000313" key="1">
    <source>
        <dbReference type="EMBL" id="GER93021.1"/>
    </source>
</evidence>
<dbReference type="EMBL" id="BLAB01000001">
    <property type="protein sequence ID" value="GER93021.1"/>
    <property type="molecule type" value="Genomic_DNA"/>
</dbReference>
<reference evidence="1" key="1">
    <citation type="submission" date="2019-10" db="EMBL/GenBank/DDBJ databases">
        <title>Metagenomic sequencing of thiosulfate-disproportionating enrichment culture.</title>
        <authorList>
            <person name="Umezawa K."/>
            <person name="Kojima H."/>
            <person name="Fukui M."/>
        </authorList>
    </citation>
    <scope>NUCLEOTIDE SEQUENCE</scope>
    <source>
        <strain evidence="1">45J</strain>
    </source>
</reference>